<dbReference type="GeneID" id="55968911"/>
<keyword evidence="1" id="KW-0812">Transmembrane</keyword>
<evidence type="ECO:0000313" key="2">
    <source>
        <dbReference type="EMBL" id="KAF4120678.1"/>
    </source>
</evidence>
<dbReference type="OrthoDB" id="2522565at2759"/>
<evidence type="ECO:0000313" key="3">
    <source>
        <dbReference type="Proteomes" id="UP000749293"/>
    </source>
</evidence>
<proteinExistence type="predicted"/>
<accession>A0A9P5CYP9</accession>
<reference evidence="2" key="1">
    <citation type="submission" date="2020-03" db="EMBL/GenBank/DDBJ databases">
        <title>Site-based positive gene gene selection in Geosmithia morbida across the United States reveals a broad range of putative effectors and factors for local host and environmental adapation.</title>
        <authorList>
            <person name="Onufrak A."/>
            <person name="Murdoch R.W."/>
            <person name="Gazis R."/>
            <person name="Huff M."/>
            <person name="Staton M."/>
            <person name="Klingeman W."/>
            <person name="Hadziabdic D."/>
        </authorList>
    </citation>
    <scope>NUCLEOTIDE SEQUENCE</scope>
    <source>
        <strain evidence="2">1262</strain>
    </source>
</reference>
<dbReference type="RefSeq" id="XP_035319330.1">
    <property type="nucleotide sequence ID" value="XM_035464660.1"/>
</dbReference>
<comment type="caution">
    <text evidence="2">The sequence shown here is derived from an EMBL/GenBank/DDBJ whole genome shotgun (WGS) entry which is preliminary data.</text>
</comment>
<dbReference type="AlphaFoldDB" id="A0A9P5CYP9"/>
<organism evidence="2 3">
    <name type="scientific">Geosmithia morbida</name>
    <dbReference type="NCBI Taxonomy" id="1094350"/>
    <lineage>
        <taxon>Eukaryota</taxon>
        <taxon>Fungi</taxon>
        <taxon>Dikarya</taxon>
        <taxon>Ascomycota</taxon>
        <taxon>Pezizomycotina</taxon>
        <taxon>Sordariomycetes</taxon>
        <taxon>Hypocreomycetidae</taxon>
        <taxon>Hypocreales</taxon>
        <taxon>Bionectriaceae</taxon>
        <taxon>Geosmithia</taxon>
    </lineage>
</organism>
<evidence type="ECO:0000256" key="1">
    <source>
        <dbReference type="SAM" id="Phobius"/>
    </source>
</evidence>
<gene>
    <name evidence="2" type="ORF">GMORB2_2681</name>
</gene>
<keyword evidence="1" id="KW-0472">Membrane</keyword>
<protein>
    <submittedName>
        <fullName evidence="2">Uncharacterized protein</fullName>
    </submittedName>
</protein>
<name>A0A9P5CYP9_9HYPO</name>
<sequence>MIIRDVRRVAMVLVPVFILLYGSFILLNDKTFRSASTTASWLGHSAKKIIKGAGGEGGSSDSKDYVLTSSPEYHELSAISTPDGSFFAVDMMPRHAINPNIIPHPRLMDTWIVVAQSVREDNLAAFVELVCNAAFRDGALRCLQPAAPLPIRPTQGGHHCQGDLAYFNLNVGPHDARVLVGPKRPFVVFGSNSVYTCFGQFIQDLDALVEHEWGGVTGGDGGDYRVATELQRPGPWNSVEKNWFPFWDSKDELYVHYDISPSRAFARVYPDGSAGPNLAVLSAASDAACMRRYMPALGDAAQGEPRSRSRSQSLHQATNSLRVTMCERRGSPCTPDDDNTYIFAIYQHKTFHNLHAVYEPFVLMFRQVPPFDMVAMSRTPLWIRGRHMNAAREVSEMLYVTSISWKSGSGTGGGNGVADGNGYHGYLDDEMFIAFGIEDERTGAIDVLAKDVLGDIALCGL</sequence>
<dbReference type="EMBL" id="JAANYQ010000015">
    <property type="protein sequence ID" value="KAF4120678.1"/>
    <property type="molecule type" value="Genomic_DNA"/>
</dbReference>
<keyword evidence="3" id="KW-1185">Reference proteome</keyword>
<keyword evidence="1" id="KW-1133">Transmembrane helix</keyword>
<feature type="transmembrane region" description="Helical" evidence="1">
    <location>
        <begin position="9"/>
        <end position="27"/>
    </location>
</feature>
<dbReference type="Proteomes" id="UP000749293">
    <property type="component" value="Unassembled WGS sequence"/>
</dbReference>